<evidence type="ECO:0000256" key="6">
    <source>
        <dbReference type="SAM" id="Phobius"/>
    </source>
</evidence>
<dbReference type="InterPro" id="IPR011701">
    <property type="entry name" value="MFS"/>
</dbReference>
<feature type="domain" description="Major facilitator superfamily (MFS) profile" evidence="7">
    <location>
        <begin position="16"/>
        <end position="404"/>
    </location>
</feature>
<feature type="compositionally biased region" description="Polar residues" evidence="5">
    <location>
        <begin position="431"/>
        <end position="440"/>
    </location>
</feature>
<dbReference type="EMBL" id="JACCFY010000001">
    <property type="protein sequence ID" value="NYJ78229.1"/>
    <property type="molecule type" value="Genomic_DNA"/>
</dbReference>
<reference evidence="8 9" key="1">
    <citation type="submission" date="2020-07" db="EMBL/GenBank/DDBJ databases">
        <title>Sequencing the genomes of 1000 actinobacteria strains.</title>
        <authorList>
            <person name="Klenk H.-P."/>
        </authorList>
    </citation>
    <scope>NUCLEOTIDE SEQUENCE [LARGE SCALE GENOMIC DNA]</scope>
    <source>
        <strain evidence="8 9">DSM 15475</strain>
    </source>
</reference>
<feature type="region of interest" description="Disordered" evidence="5">
    <location>
        <begin position="413"/>
        <end position="447"/>
    </location>
</feature>
<evidence type="ECO:0000256" key="4">
    <source>
        <dbReference type="ARBA" id="ARBA00023136"/>
    </source>
</evidence>
<evidence type="ECO:0000256" key="1">
    <source>
        <dbReference type="ARBA" id="ARBA00004651"/>
    </source>
</evidence>
<keyword evidence="3 6" id="KW-1133">Transmembrane helix</keyword>
<dbReference type="RefSeq" id="WP_179541601.1">
    <property type="nucleotide sequence ID" value="NZ_BAAALL010000002.1"/>
</dbReference>
<gene>
    <name evidence="8" type="ORF">HNR09_001640</name>
</gene>
<keyword evidence="9" id="KW-1185">Reference proteome</keyword>
<feature type="transmembrane region" description="Helical" evidence="6">
    <location>
        <begin position="58"/>
        <end position="78"/>
    </location>
</feature>
<feature type="transmembrane region" description="Helical" evidence="6">
    <location>
        <begin position="20"/>
        <end position="38"/>
    </location>
</feature>
<dbReference type="PANTHER" id="PTHR23537:SF1">
    <property type="entry name" value="SUGAR TRANSPORTER"/>
    <property type="match status" value="1"/>
</dbReference>
<feature type="transmembrane region" description="Helical" evidence="6">
    <location>
        <begin position="381"/>
        <end position="404"/>
    </location>
</feature>
<feature type="transmembrane region" description="Helical" evidence="6">
    <location>
        <begin position="173"/>
        <end position="192"/>
    </location>
</feature>
<keyword evidence="2 6" id="KW-0812">Transmembrane</keyword>
<proteinExistence type="predicted"/>
<dbReference type="AlphaFoldDB" id="A0A7Z0K8Z9"/>
<evidence type="ECO:0000256" key="3">
    <source>
        <dbReference type="ARBA" id="ARBA00022989"/>
    </source>
</evidence>
<protein>
    <submittedName>
        <fullName evidence="8">Putative MFS family arabinose efflux permease</fullName>
    </submittedName>
</protein>
<feature type="region of interest" description="Disordered" evidence="5">
    <location>
        <begin position="194"/>
        <end position="217"/>
    </location>
</feature>
<keyword evidence="4 6" id="KW-0472">Membrane</keyword>
<sequence length="447" mass="44728">MSTRLAPPTPLAPLRTVRLAAAGLALIAVCYGLARFAYGLFVPVFRTEFDLDGSQVGLIGSASYAAYCVAICAAMMLAPRWGGRAVAVMAGVAATLGIGLVGASQGPAMLSIGVILAGASTGMVSPPLAFAVAKRVEARRQDRVQAIINAGTGLGVALSGPVALLTLDHWRGAWLVFTVIAAATTVWAACVVPDSRTEPEERTPGSPAAARGSTGRLVPAPLLPPGAMRLLLSAGLAGMSTTAVWVFGRDVLTQVGGISDVAATLTWSLLGAAGLLGAGVGDLVRRVGPRGAWVLITGLLAASTAVFGVVPGELLPVVVAASAFGAAYIAMTGLLLINGVAVYSGHPSAGVGLAFLVLALGQSVGGAVLGRLMEAADAETAFLAAAGLALLCALMPPVPTSVLVSMPAAASHERVRGPGHGQWPERGGTIGSQASRSNGGESDGERP</sequence>
<feature type="transmembrane region" description="Helical" evidence="6">
    <location>
        <begin position="109"/>
        <end position="132"/>
    </location>
</feature>
<feature type="transmembrane region" description="Helical" evidence="6">
    <location>
        <begin position="349"/>
        <end position="369"/>
    </location>
</feature>
<dbReference type="GO" id="GO:0022857">
    <property type="term" value="F:transmembrane transporter activity"/>
    <property type="evidence" value="ECO:0007669"/>
    <property type="project" value="InterPro"/>
</dbReference>
<dbReference type="GO" id="GO:0005886">
    <property type="term" value="C:plasma membrane"/>
    <property type="evidence" value="ECO:0007669"/>
    <property type="project" value="UniProtKB-SubCell"/>
</dbReference>
<evidence type="ECO:0000313" key="9">
    <source>
        <dbReference type="Proteomes" id="UP000535437"/>
    </source>
</evidence>
<accession>A0A7Z0K8Z9</accession>
<dbReference type="PROSITE" id="PS50850">
    <property type="entry name" value="MFS"/>
    <property type="match status" value="1"/>
</dbReference>
<dbReference type="InterPro" id="IPR020846">
    <property type="entry name" value="MFS_dom"/>
</dbReference>
<comment type="subcellular location">
    <subcellularLocation>
        <location evidence="1">Cell membrane</location>
        <topology evidence="1">Multi-pass membrane protein</topology>
    </subcellularLocation>
</comment>
<feature type="transmembrane region" description="Helical" evidence="6">
    <location>
        <begin position="230"/>
        <end position="247"/>
    </location>
</feature>
<feature type="transmembrane region" description="Helical" evidence="6">
    <location>
        <begin position="316"/>
        <end position="337"/>
    </location>
</feature>
<feature type="transmembrane region" description="Helical" evidence="6">
    <location>
        <begin position="144"/>
        <end position="167"/>
    </location>
</feature>
<name>A0A7Z0K8Z9_9MICC</name>
<feature type="transmembrane region" description="Helical" evidence="6">
    <location>
        <begin position="291"/>
        <end position="310"/>
    </location>
</feature>
<dbReference type="Pfam" id="PF07690">
    <property type="entry name" value="MFS_1"/>
    <property type="match status" value="1"/>
</dbReference>
<evidence type="ECO:0000256" key="2">
    <source>
        <dbReference type="ARBA" id="ARBA00022692"/>
    </source>
</evidence>
<evidence type="ECO:0000256" key="5">
    <source>
        <dbReference type="SAM" id="MobiDB-lite"/>
    </source>
</evidence>
<dbReference type="PANTHER" id="PTHR23537">
    <property type="match status" value="1"/>
</dbReference>
<dbReference type="Gene3D" id="1.20.1250.20">
    <property type="entry name" value="MFS general substrate transporter like domains"/>
    <property type="match status" value="2"/>
</dbReference>
<comment type="caution">
    <text evidence="8">The sequence shown here is derived from an EMBL/GenBank/DDBJ whole genome shotgun (WGS) entry which is preliminary data.</text>
</comment>
<dbReference type="Proteomes" id="UP000535437">
    <property type="component" value="Unassembled WGS sequence"/>
</dbReference>
<dbReference type="SUPFAM" id="SSF103473">
    <property type="entry name" value="MFS general substrate transporter"/>
    <property type="match status" value="1"/>
</dbReference>
<evidence type="ECO:0000259" key="7">
    <source>
        <dbReference type="PROSITE" id="PS50850"/>
    </source>
</evidence>
<feature type="transmembrane region" description="Helical" evidence="6">
    <location>
        <begin position="85"/>
        <end position="103"/>
    </location>
</feature>
<dbReference type="InterPro" id="IPR010645">
    <property type="entry name" value="MFS_4"/>
</dbReference>
<evidence type="ECO:0000313" key="8">
    <source>
        <dbReference type="EMBL" id="NYJ78229.1"/>
    </source>
</evidence>
<dbReference type="InterPro" id="IPR036259">
    <property type="entry name" value="MFS_trans_sf"/>
</dbReference>
<feature type="transmembrane region" description="Helical" evidence="6">
    <location>
        <begin position="267"/>
        <end position="284"/>
    </location>
</feature>
<organism evidence="8 9">
    <name type="scientific">Nesterenkonia xinjiangensis</name>
    <dbReference type="NCBI Taxonomy" id="225327"/>
    <lineage>
        <taxon>Bacteria</taxon>
        <taxon>Bacillati</taxon>
        <taxon>Actinomycetota</taxon>
        <taxon>Actinomycetes</taxon>
        <taxon>Micrococcales</taxon>
        <taxon>Micrococcaceae</taxon>
        <taxon>Nesterenkonia</taxon>
    </lineage>
</organism>